<dbReference type="PROSITE" id="PS52016">
    <property type="entry name" value="TONB_DEPENDENT_REC_3"/>
    <property type="match status" value="1"/>
</dbReference>
<feature type="domain" description="TonB-dependent receptor plug" evidence="12">
    <location>
        <begin position="148"/>
        <end position="279"/>
    </location>
</feature>
<feature type="chain" id="PRO_5015888992" evidence="10">
    <location>
        <begin position="21"/>
        <end position="1028"/>
    </location>
</feature>
<evidence type="ECO:0000256" key="2">
    <source>
        <dbReference type="ARBA" id="ARBA00022448"/>
    </source>
</evidence>
<dbReference type="NCBIfam" id="TIGR04056">
    <property type="entry name" value="OMP_RagA_SusC"/>
    <property type="match status" value="1"/>
</dbReference>
<keyword evidence="10" id="KW-0732">Signal</keyword>
<dbReference type="Gene3D" id="2.40.170.20">
    <property type="entry name" value="TonB-dependent receptor, beta-barrel domain"/>
    <property type="match status" value="1"/>
</dbReference>
<comment type="subcellular location">
    <subcellularLocation>
        <location evidence="1 8">Cell outer membrane</location>
        <topology evidence="1 8">Multi-pass membrane protein</topology>
    </subcellularLocation>
</comment>
<dbReference type="Pfam" id="PF07715">
    <property type="entry name" value="Plug"/>
    <property type="match status" value="1"/>
</dbReference>
<evidence type="ECO:0000256" key="9">
    <source>
        <dbReference type="RuleBase" id="RU003357"/>
    </source>
</evidence>
<protein>
    <submittedName>
        <fullName evidence="13">Outer membrane cobalamin receptor protein</fullName>
    </submittedName>
</protein>
<feature type="domain" description="TonB-dependent receptor-like beta-barrel" evidence="11">
    <location>
        <begin position="451"/>
        <end position="995"/>
    </location>
</feature>
<evidence type="ECO:0000256" key="1">
    <source>
        <dbReference type="ARBA" id="ARBA00004571"/>
    </source>
</evidence>
<keyword evidence="5 9" id="KW-0798">TonB box</keyword>
<keyword evidence="2 8" id="KW-0813">Transport</keyword>
<dbReference type="NCBIfam" id="TIGR04057">
    <property type="entry name" value="SusC_RagA_signa"/>
    <property type="match status" value="1"/>
</dbReference>
<keyword evidence="6 8" id="KW-0472">Membrane</keyword>
<keyword evidence="4 8" id="KW-0812">Transmembrane</keyword>
<evidence type="ECO:0000313" key="13">
    <source>
        <dbReference type="EMBL" id="SPZ95072.1"/>
    </source>
</evidence>
<name>A0A2X2JLK7_SPHMU</name>
<gene>
    <name evidence="13" type="ORF">NCTC11343_05742</name>
</gene>
<evidence type="ECO:0000259" key="11">
    <source>
        <dbReference type="Pfam" id="PF00593"/>
    </source>
</evidence>
<organism evidence="13 14">
    <name type="scientific">Sphingobacterium multivorum</name>
    <dbReference type="NCBI Taxonomy" id="28454"/>
    <lineage>
        <taxon>Bacteria</taxon>
        <taxon>Pseudomonadati</taxon>
        <taxon>Bacteroidota</taxon>
        <taxon>Sphingobacteriia</taxon>
        <taxon>Sphingobacteriales</taxon>
        <taxon>Sphingobacteriaceae</taxon>
        <taxon>Sphingobacterium</taxon>
    </lineage>
</organism>
<evidence type="ECO:0000256" key="7">
    <source>
        <dbReference type="ARBA" id="ARBA00023237"/>
    </source>
</evidence>
<dbReference type="InterPro" id="IPR023996">
    <property type="entry name" value="TonB-dep_OMP_SusC/RagA"/>
</dbReference>
<feature type="signal peptide" evidence="10">
    <location>
        <begin position="1"/>
        <end position="20"/>
    </location>
</feature>
<evidence type="ECO:0000259" key="12">
    <source>
        <dbReference type="Pfam" id="PF07715"/>
    </source>
</evidence>
<dbReference type="AlphaFoldDB" id="A0A2X2JLK7"/>
<proteinExistence type="inferred from homology"/>
<sequence length="1028" mass="114705">MKILCTATVFLLFGWQGFHAQQNLSQMKVNFETGKTSAPEAVEKFLNENIARYNYSNDDLKNYIVQPLKCKNEPVLDCLNKLLKDIPVEALIYENSIIIRPKKIKQTTNIQASTVNLAKVDTIKNITDTHAIEEVVLNAGYYKVTDKKRTGSIAKVTAKDIENQPVTNVLSTVQGRMAGVNIIQNSGIPGGGFEIQIRGQNSLRTGSFTDPNGNVPLYVVDGVPFSEISAQKSQISSTTFPGGNINPLNSINPNDIESIEVLKDADATAIYGSRGANGVIIVTTKKGKTGRVSLNFSSNYGISEAVSNLKLLSKDQYLKMRYTAYKNDGITTIPTNAYDINGTWDQNNETNWVKTLIGKKATLNNTQLSLSGGSETTNFILSLGHNEQTTVFGQGFKYNSNTINSNISHRSTDRRFLISISNMFTQQKNNVLMNDVTRNAYLLAPVSPKLYNEDGSLNWANNTFTNPLAGYNASYINDTKLLQSNFNIEYRLFEDFKIKVNTGINYTTIDEMTLSPNTIYSPYLASGQSSASSQTDKKSQQIFSFILEPQLNWQKKWGNHNLEALVGGSFQSSQRNVDERLGFGFESNQFITNIGAAKSIMTLENSDIEYRYAALFGRINYQFQDKYIINLTGRRDGSSRFGPNNRFANFGAIGAAWLFSNENLFKRVAWLSFGKIRASYGAAGSDNIGDFQYLNNYTVSSSLNYNNTTGLSPSRLYNPDYSWEVTKKLEAALDLGFFKNRLNLTTAWYKNRSSNQLVGYQLSSVTGFTSVIANLAATIENRGLEIEISGRPLVSKNIQWESSFNISFPKNKLLSFPGLEGSSYANQYVIGQPTNIVKLYQLEGINPATGQYQFKDFNGDGKISAADDRQVVENIAVKYFGGWNNTITYKNWSLSALFQFVKKKGINYNSLMSMPGLMNNQPTEVLNVWSADNPNGFYMPYSTINSTSHTLFRSSTAIVSDASFIRLKNLQVSYRIPLRGEFLKNVTIYFQGQNLWTWTKFFGVDPEAATLGYLPPLRTYSFGAQINL</sequence>
<dbReference type="SUPFAM" id="SSF56935">
    <property type="entry name" value="Porins"/>
    <property type="match status" value="1"/>
</dbReference>
<evidence type="ECO:0000256" key="5">
    <source>
        <dbReference type="ARBA" id="ARBA00023077"/>
    </source>
</evidence>
<keyword evidence="13" id="KW-0675">Receptor</keyword>
<evidence type="ECO:0000313" key="14">
    <source>
        <dbReference type="Proteomes" id="UP000251241"/>
    </source>
</evidence>
<keyword evidence="3 8" id="KW-1134">Transmembrane beta strand</keyword>
<dbReference type="InterPro" id="IPR012910">
    <property type="entry name" value="Plug_dom"/>
</dbReference>
<accession>A0A2X2JLK7</accession>
<dbReference type="InterPro" id="IPR036942">
    <property type="entry name" value="Beta-barrel_TonB_sf"/>
</dbReference>
<dbReference type="InterPro" id="IPR039426">
    <property type="entry name" value="TonB-dep_rcpt-like"/>
</dbReference>
<dbReference type="InterPro" id="IPR037066">
    <property type="entry name" value="Plug_dom_sf"/>
</dbReference>
<comment type="similarity">
    <text evidence="8 9">Belongs to the TonB-dependent receptor family.</text>
</comment>
<dbReference type="GO" id="GO:0009279">
    <property type="term" value="C:cell outer membrane"/>
    <property type="evidence" value="ECO:0007669"/>
    <property type="project" value="UniProtKB-SubCell"/>
</dbReference>
<evidence type="ECO:0000256" key="8">
    <source>
        <dbReference type="PROSITE-ProRule" id="PRU01360"/>
    </source>
</evidence>
<evidence type="ECO:0000256" key="6">
    <source>
        <dbReference type="ARBA" id="ARBA00023136"/>
    </source>
</evidence>
<evidence type="ECO:0000256" key="4">
    <source>
        <dbReference type="ARBA" id="ARBA00022692"/>
    </source>
</evidence>
<dbReference type="EMBL" id="UAUU01000011">
    <property type="protein sequence ID" value="SPZ95072.1"/>
    <property type="molecule type" value="Genomic_DNA"/>
</dbReference>
<dbReference type="Proteomes" id="UP000251241">
    <property type="component" value="Unassembled WGS sequence"/>
</dbReference>
<keyword evidence="7 8" id="KW-0998">Cell outer membrane</keyword>
<reference evidence="13 14" key="1">
    <citation type="submission" date="2018-06" db="EMBL/GenBank/DDBJ databases">
        <authorList>
            <consortium name="Pathogen Informatics"/>
            <person name="Doyle S."/>
        </authorList>
    </citation>
    <scope>NUCLEOTIDE SEQUENCE [LARGE SCALE GENOMIC DNA]</scope>
    <source>
        <strain evidence="13 14">NCTC11343</strain>
    </source>
</reference>
<evidence type="ECO:0000256" key="3">
    <source>
        <dbReference type="ARBA" id="ARBA00022452"/>
    </source>
</evidence>
<dbReference type="Pfam" id="PF00593">
    <property type="entry name" value="TonB_dep_Rec_b-barrel"/>
    <property type="match status" value="1"/>
</dbReference>
<evidence type="ECO:0000256" key="10">
    <source>
        <dbReference type="SAM" id="SignalP"/>
    </source>
</evidence>
<dbReference type="Gene3D" id="2.170.130.10">
    <property type="entry name" value="TonB-dependent receptor, plug domain"/>
    <property type="match status" value="1"/>
</dbReference>
<dbReference type="InterPro" id="IPR023997">
    <property type="entry name" value="TonB-dep_OMP_SusC/RagA_CS"/>
</dbReference>
<dbReference type="InterPro" id="IPR000531">
    <property type="entry name" value="Beta-barrel_TonB"/>
</dbReference>